<accession>S0FIK7</accession>
<dbReference type="EMBL" id="AORV01000036">
    <property type="protein sequence ID" value="EMS71512.1"/>
    <property type="molecule type" value="Genomic_DNA"/>
</dbReference>
<dbReference type="STRING" id="1195236.CTER_2636"/>
<dbReference type="PATRIC" id="fig|1195236.3.peg.2956"/>
<organism evidence="2 3">
    <name type="scientific">Ruminiclostridium cellobioparum subsp. termitidis CT1112</name>
    <dbReference type="NCBI Taxonomy" id="1195236"/>
    <lineage>
        <taxon>Bacteria</taxon>
        <taxon>Bacillati</taxon>
        <taxon>Bacillota</taxon>
        <taxon>Clostridia</taxon>
        <taxon>Eubacteriales</taxon>
        <taxon>Oscillospiraceae</taxon>
        <taxon>Ruminiclostridium</taxon>
    </lineage>
</organism>
<name>S0FIK7_RUMCE</name>
<protein>
    <submittedName>
        <fullName evidence="2">Uncharacterized protein</fullName>
    </submittedName>
</protein>
<proteinExistence type="predicted"/>
<reference evidence="2 3" key="1">
    <citation type="journal article" date="2013" name="Genome Announc.">
        <title>Draft Genome Sequence of the Cellulolytic, Mesophilic, Anaerobic Bacterium Clostridium termitidis Strain CT1112 (DSM 5398).</title>
        <authorList>
            <person name="Lal S."/>
            <person name="Ramachandran U."/>
            <person name="Zhang X."/>
            <person name="Munir R."/>
            <person name="Sparling R."/>
            <person name="Levin D.B."/>
        </authorList>
    </citation>
    <scope>NUCLEOTIDE SEQUENCE [LARGE SCALE GENOMIC DNA]</scope>
    <source>
        <strain evidence="2 3">CT1112</strain>
    </source>
</reference>
<dbReference type="RefSeq" id="WP_004626268.1">
    <property type="nucleotide sequence ID" value="NZ_AORV01000036.1"/>
</dbReference>
<keyword evidence="3" id="KW-1185">Reference proteome</keyword>
<evidence type="ECO:0000313" key="3">
    <source>
        <dbReference type="Proteomes" id="UP000014155"/>
    </source>
</evidence>
<dbReference type="Proteomes" id="UP000014155">
    <property type="component" value="Unassembled WGS sequence"/>
</dbReference>
<sequence>MSIKPMDFQVLYPKTTELSKTYNDEANKNQAVHQQQAEANRDRIDHSMKQVVARENVQGGRVNEKQQKDNNKQNEKKKKQKNNGENTPRIDIRI</sequence>
<gene>
    <name evidence="2" type="ORF">CTER_2636</name>
</gene>
<feature type="region of interest" description="Disordered" evidence="1">
    <location>
        <begin position="55"/>
        <end position="94"/>
    </location>
</feature>
<dbReference type="AlphaFoldDB" id="S0FIK7"/>
<evidence type="ECO:0000313" key="2">
    <source>
        <dbReference type="EMBL" id="EMS71512.1"/>
    </source>
</evidence>
<evidence type="ECO:0000256" key="1">
    <source>
        <dbReference type="SAM" id="MobiDB-lite"/>
    </source>
</evidence>
<comment type="caution">
    <text evidence="2">The sequence shown here is derived from an EMBL/GenBank/DDBJ whole genome shotgun (WGS) entry which is preliminary data.</text>
</comment>
<feature type="compositionally biased region" description="Basic and acidic residues" evidence="1">
    <location>
        <begin position="62"/>
        <end position="74"/>
    </location>
</feature>